<dbReference type="GO" id="GO:0016491">
    <property type="term" value="F:oxidoreductase activity"/>
    <property type="evidence" value="ECO:0007669"/>
    <property type="project" value="UniProtKB-KW"/>
</dbReference>
<evidence type="ECO:0000256" key="6">
    <source>
        <dbReference type="ARBA" id="ARBA00049512"/>
    </source>
</evidence>
<keyword evidence="11" id="KW-1185">Reference proteome</keyword>
<evidence type="ECO:0000313" key="10">
    <source>
        <dbReference type="EMBL" id="KIZ00486.1"/>
    </source>
</evidence>
<dbReference type="InterPro" id="IPR002429">
    <property type="entry name" value="CcO_II-like_C"/>
</dbReference>
<comment type="catalytic activity">
    <reaction evidence="6">
        <text>4 Fe(II)-[cytochrome c] + O2 + 8 H(+)(in) = 4 Fe(III)-[cytochrome c] + 2 H2O + 4 H(+)(out)</text>
        <dbReference type="Rhea" id="RHEA:11436"/>
        <dbReference type="Rhea" id="RHEA-COMP:10350"/>
        <dbReference type="Rhea" id="RHEA-COMP:14399"/>
        <dbReference type="ChEBI" id="CHEBI:15377"/>
        <dbReference type="ChEBI" id="CHEBI:15378"/>
        <dbReference type="ChEBI" id="CHEBI:15379"/>
        <dbReference type="ChEBI" id="CHEBI:29033"/>
        <dbReference type="ChEBI" id="CHEBI:29034"/>
        <dbReference type="EC" id="7.1.1.9"/>
    </reaction>
    <physiologicalReaction direction="left-to-right" evidence="6">
        <dbReference type="Rhea" id="RHEA:11437"/>
    </physiologicalReaction>
</comment>
<dbReference type="Gene3D" id="3.40.50.1820">
    <property type="entry name" value="alpha/beta hydrolase"/>
    <property type="match status" value="1"/>
</dbReference>
<dbReference type="Gene3D" id="2.60.40.420">
    <property type="entry name" value="Cupredoxins - blue copper proteins"/>
    <property type="match status" value="1"/>
</dbReference>
<sequence length="569" mass="59385">MAGSAGGAGAAFEKVVTVVVLAPFVIGALVVLLAIWAVATLTGIGPLAHYLCSRADERLLRSTLEPAPGAQVRLVPIAGRRHRLAVRWTPGDGSRLYPVCIPNGLGATLISISKLHERLAALGFSVLSYDRAGVGLSDARDPPPGAARTHAGTDEVVAEMKQLMDAVAPGARWLLVGPSMGSIVAQCYVAAHPSDVAGVFNVDGFPFPFAAKRRRFELAAHVYTATSALTRTGFLRPLLLAGASQLASIGSAAFSPTVVRAQMNEAKFYSSLAGEMLTMMDCADCARAAWGPAFDLAAAPPQLIDVLVNAQPAACGDAPAPAADDSGAAGWRELPRSAAERGGAGGAKPPSVLVRRFNMADSAKEALKAKLRADPKFSGSGSGSSAGTATVPQAASRRAAARLQCGRVVRQQLLELRQQQQQQQKRVTTSTASAAQAYQQQQRQQRQTLSGSSNGTAAAAAATAAAGGSGTLRAELRERVKTALLEKAAGEGLKTAEYNFDSYMLTDPEPGQLRLLDVDERLVLPTNSLIRVLVTSSDVIHSWAVPSLGVKIDAIPGRLNQVCVLLLPQ</sequence>
<evidence type="ECO:0000256" key="3">
    <source>
        <dbReference type="ARBA" id="ARBA00007866"/>
    </source>
</evidence>
<evidence type="ECO:0000256" key="7">
    <source>
        <dbReference type="SAM" id="MobiDB-lite"/>
    </source>
</evidence>
<dbReference type="PRINTS" id="PR01166">
    <property type="entry name" value="CYCOXIDASEII"/>
</dbReference>
<dbReference type="Pfam" id="PF00116">
    <property type="entry name" value="COX2"/>
    <property type="match status" value="1"/>
</dbReference>
<evidence type="ECO:0000313" key="11">
    <source>
        <dbReference type="Proteomes" id="UP000054498"/>
    </source>
</evidence>
<name>A0A0D2N2T4_9CHLO</name>
<feature type="domain" description="Cytochrome oxidase subunit II copper A binding" evidence="9">
    <location>
        <begin position="480"/>
        <end position="569"/>
    </location>
</feature>
<reference evidence="10 11" key="1">
    <citation type="journal article" date="2013" name="BMC Genomics">
        <title>Reconstruction of the lipid metabolism for the microalga Monoraphidium neglectum from its genome sequence reveals characteristics suitable for biofuel production.</title>
        <authorList>
            <person name="Bogen C."/>
            <person name="Al-Dilaimi A."/>
            <person name="Albersmeier A."/>
            <person name="Wichmann J."/>
            <person name="Grundmann M."/>
            <person name="Rupp O."/>
            <person name="Lauersen K.J."/>
            <person name="Blifernez-Klassen O."/>
            <person name="Kalinowski J."/>
            <person name="Goesmann A."/>
            <person name="Mussgnug J.H."/>
            <person name="Kruse O."/>
        </authorList>
    </citation>
    <scope>NUCLEOTIDE SEQUENCE [LARGE SCALE GENOMIC DNA]</scope>
    <source>
        <strain evidence="10 11">SAG 48.87</strain>
    </source>
</reference>
<evidence type="ECO:0000256" key="2">
    <source>
        <dbReference type="ARBA" id="ARBA00004370"/>
    </source>
</evidence>
<evidence type="ECO:0000256" key="8">
    <source>
        <dbReference type="SAM" id="Phobius"/>
    </source>
</evidence>
<dbReference type="InterPro" id="IPR029058">
    <property type="entry name" value="AB_hydrolase_fold"/>
</dbReference>
<dbReference type="AlphaFoldDB" id="A0A0D2N2T4"/>
<comment type="similarity">
    <text evidence="3">Belongs to the cytochrome c oxidase subunit 2 family.</text>
</comment>
<feature type="region of interest" description="Disordered" evidence="7">
    <location>
        <begin position="374"/>
        <end position="393"/>
    </location>
</feature>
<dbReference type="InterPro" id="IPR045187">
    <property type="entry name" value="CcO_II"/>
</dbReference>
<dbReference type="InterPro" id="IPR022742">
    <property type="entry name" value="Hydrolase_4"/>
</dbReference>
<keyword evidence="8" id="KW-1133">Transmembrane helix</keyword>
<dbReference type="OrthoDB" id="539285at2759"/>
<dbReference type="PROSITE" id="PS50857">
    <property type="entry name" value="COX2_CUA"/>
    <property type="match status" value="1"/>
</dbReference>
<dbReference type="EMBL" id="KK101543">
    <property type="protein sequence ID" value="KIZ00486.1"/>
    <property type="molecule type" value="Genomic_DNA"/>
</dbReference>
<dbReference type="PANTHER" id="PTHR22888">
    <property type="entry name" value="CYTOCHROME C OXIDASE, SUBUNIT II"/>
    <property type="match status" value="1"/>
</dbReference>
<protein>
    <recommendedName>
        <fullName evidence="5">Cytochrome c oxidase polypeptide II</fullName>
    </recommendedName>
</protein>
<dbReference type="Proteomes" id="UP000054498">
    <property type="component" value="Unassembled WGS sequence"/>
</dbReference>
<dbReference type="GeneID" id="25740349"/>
<keyword evidence="4 8" id="KW-0472">Membrane</keyword>
<evidence type="ECO:0000259" key="9">
    <source>
        <dbReference type="PROSITE" id="PS50857"/>
    </source>
</evidence>
<evidence type="ECO:0000256" key="1">
    <source>
        <dbReference type="ARBA" id="ARBA00001935"/>
    </source>
</evidence>
<evidence type="ECO:0000256" key="4">
    <source>
        <dbReference type="ARBA" id="ARBA00023136"/>
    </source>
</evidence>
<dbReference type="PANTHER" id="PTHR22888:SF9">
    <property type="entry name" value="CYTOCHROME C OXIDASE SUBUNIT 2"/>
    <property type="match status" value="1"/>
</dbReference>
<feature type="transmembrane region" description="Helical" evidence="8">
    <location>
        <begin position="20"/>
        <end position="52"/>
    </location>
</feature>
<comment type="subcellular location">
    <subcellularLocation>
        <location evidence="2">Membrane</location>
    </subcellularLocation>
</comment>
<gene>
    <name evidence="10" type="ORF">MNEG_7473</name>
</gene>
<dbReference type="InterPro" id="IPR008972">
    <property type="entry name" value="Cupredoxin"/>
</dbReference>
<dbReference type="GO" id="GO:0004129">
    <property type="term" value="F:cytochrome-c oxidase activity"/>
    <property type="evidence" value="ECO:0007669"/>
    <property type="project" value="UniProtKB-EC"/>
</dbReference>
<feature type="region of interest" description="Disordered" evidence="7">
    <location>
        <begin position="434"/>
        <end position="455"/>
    </location>
</feature>
<dbReference type="STRING" id="145388.A0A0D2N2T4"/>
<dbReference type="Pfam" id="PF12146">
    <property type="entry name" value="Hydrolase_4"/>
    <property type="match status" value="1"/>
</dbReference>
<accession>A0A0D2N2T4</accession>
<keyword evidence="8" id="KW-0812">Transmembrane</keyword>
<dbReference type="RefSeq" id="XP_013899505.1">
    <property type="nucleotide sequence ID" value="XM_014044051.1"/>
</dbReference>
<dbReference type="GO" id="GO:0016020">
    <property type="term" value="C:membrane"/>
    <property type="evidence" value="ECO:0007669"/>
    <property type="project" value="UniProtKB-SubCell"/>
</dbReference>
<dbReference type="GO" id="GO:0005507">
    <property type="term" value="F:copper ion binding"/>
    <property type="evidence" value="ECO:0007669"/>
    <property type="project" value="InterPro"/>
</dbReference>
<dbReference type="GO" id="GO:0042773">
    <property type="term" value="P:ATP synthesis coupled electron transport"/>
    <property type="evidence" value="ECO:0007669"/>
    <property type="project" value="TreeGrafter"/>
</dbReference>
<dbReference type="SUPFAM" id="SSF53474">
    <property type="entry name" value="alpha/beta-Hydrolases"/>
    <property type="match status" value="1"/>
</dbReference>
<comment type="cofactor">
    <cofactor evidence="1">
        <name>Cu cation</name>
        <dbReference type="ChEBI" id="CHEBI:23378"/>
    </cofactor>
</comment>
<proteinExistence type="inferred from homology"/>
<organism evidence="10 11">
    <name type="scientific">Monoraphidium neglectum</name>
    <dbReference type="NCBI Taxonomy" id="145388"/>
    <lineage>
        <taxon>Eukaryota</taxon>
        <taxon>Viridiplantae</taxon>
        <taxon>Chlorophyta</taxon>
        <taxon>core chlorophytes</taxon>
        <taxon>Chlorophyceae</taxon>
        <taxon>CS clade</taxon>
        <taxon>Sphaeropleales</taxon>
        <taxon>Selenastraceae</taxon>
        <taxon>Monoraphidium</taxon>
    </lineage>
</organism>
<keyword evidence="10" id="KW-0560">Oxidoreductase</keyword>
<feature type="compositionally biased region" description="Low complexity" evidence="7">
    <location>
        <begin position="383"/>
        <end position="393"/>
    </location>
</feature>
<dbReference type="SUPFAM" id="SSF49503">
    <property type="entry name" value="Cupredoxins"/>
    <property type="match status" value="1"/>
</dbReference>
<evidence type="ECO:0000256" key="5">
    <source>
        <dbReference type="ARBA" id="ARBA00031389"/>
    </source>
</evidence>
<dbReference type="KEGG" id="mng:MNEG_7473"/>